<feature type="domain" description="DSBA-like thioredoxin" evidence="1">
    <location>
        <begin position="3"/>
        <end position="205"/>
    </location>
</feature>
<dbReference type="SUPFAM" id="SSF52833">
    <property type="entry name" value="Thioredoxin-like"/>
    <property type="match status" value="1"/>
</dbReference>
<dbReference type="RefSeq" id="WP_065410572.1">
    <property type="nucleotide sequence ID" value="NZ_MAYT01000023.1"/>
</dbReference>
<keyword evidence="3" id="KW-1185">Reference proteome</keyword>
<dbReference type="PANTHER" id="PTHR13887">
    <property type="entry name" value="GLUTATHIONE S-TRANSFERASE KAPPA"/>
    <property type="match status" value="1"/>
</dbReference>
<evidence type="ECO:0000313" key="2">
    <source>
        <dbReference type="EMBL" id="OCA87122.1"/>
    </source>
</evidence>
<dbReference type="Proteomes" id="UP000092578">
    <property type="component" value="Unassembled WGS sequence"/>
</dbReference>
<dbReference type="AlphaFoldDB" id="A0A1B9ATB3"/>
<protein>
    <submittedName>
        <fullName evidence="2">Disulfide bond formation protein DsbA</fullName>
    </submittedName>
</protein>
<evidence type="ECO:0000259" key="1">
    <source>
        <dbReference type="Pfam" id="PF01323"/>
    </source>
</evidence>
<dbReference type="Gene3D" id="3.40.30.10">
    <property type="entry name" value="Glutaredoxin"/>
    <property type="match status" value="1"/>
</dbReference>
<dbReference type="CDD" id="cd03024">
    <property type="entry name" value="DsbA_FrnE"/>
    <property type="match status" value="1"/>
</dbReference>
<dbReference type="EMBL" id="MAYT01000023">
    <property type="protein sequence ID" value="OCA87122.1"/>
    <property type="molecule type" value="Genomic_DNA"/>
</dbReference>
<accession>A0A1B9ATB3</accession>
<dbReference type="GO" id="GO:0016491">
    <property type="term" value="F:oxidoreductase activity"/>
    <property type="evidence" value="ECO:0007669"/>
    <property type="project" value="InterPro"/>
</dbReference>
<dbReference type="Pfam" id="PF01323">
    <property type="entry name" value="DSBA"/>
    <property type="match status" value="1"/>
</dbReference>
<dbReference type="InterPro" id="IPR036249">
    <property type="entry name" value="Thioredoxin-like_sf"/>
</dbReference>
<organism evidence="2 3">
    <name type="scientific">Pseudobacillus wudalianchiensis</name>
    <dbReference type="NCBI Taxonomy" id="1743143"/>
    <lineage>
        <taxon>Bacteria</taxon>
        <taxon>Bacillati</taxon>
        <taxon>Bacillota</taxon>
        <taxon>Bacilli</taxon>
        <taxon>Bacillales</taxon>
        <taxon>Bacillaceae</taxon>
        <taxon>Pseudobacillus</taxon>
    </lineage>
</organism>
<dbReference type="PANTHER" id="PTHR13887:SF41">
    <property type="entry name" value="THIOREDOXIN SUPERFAMILY PROTEIN"/>
    <property type="match status" value="1"/>
</dbReference>
<reference evidence="3" key="1">
    <citation type="submission" date="2016-05" db="EMBL/GenBank/DDBJ databases">
        <authorList>
            <person name="Liu B."/>
            <person name="Wang J."/>
            <person name="Zhu Y."/>
            <person name="Liu G."/>
            <person name="Chen Q."/>
            <person name="Chen Z."/>
            <person name="Lan J."/>
            <person name="Che J."/>
            <person name="Ge C."/>
            <person name="Shi H."/>
            <person name="Pan Z."/>
            <person name="Liu X."/>
        </authorList>
    </citation>
    <scope>NUCLEOTIDE SEQUENCE [LARGE SCALE GENOMIC DNA]</scope>
    <source>
        <strain evidence="3">FJAT-27215</strain>
    </source>
</reference>
<comment type="caution">
    <text evidence="2">The sequence shown here is derived from an EMBL/GenBank/DDBJ whole genome shotgun (WGS) entry which is preliminary data.</text>
</comment>
<evidence type="ECO:0000313" key="3">
    <source>
        <dbReference type="Proteomes" id="UP000092578"/>
    </source>
</evidence>
<dbReference type="InterPro" id="IPR001853">
    <property type="entry name" value="DSBA-like_thioredoxin_dom"/>
</dbReference>
<name>A0A1B9ATB3_9BACI</name>
<gene>
    <name evidence="2" type="ORF">A8F95_07585</name>
</gene>
<sequence length="241" mass="26780">MEISIWSDFVCPFCYIGKRRLEEALDKFPYKEKVTIRFKSFELAPDAPKETSKTIHEALAEKYGMSIQQAKAANANVAEQAKTVGLTFNFENMKPANTLDAHRLAKFAVEKGKGAELTERLLKAYFTDSLPISDADTLTEIAGTVGLNKEEVRSFLKENRLTEEVRADEAEARQIGVQGVPFFVFNNKYAVSGAQPVEAFAAALQKVWEEENDGPVVKILSEGDKNEAVCTDESCDLSPEK</sequence>
<proteinExistence type="predicted"/>